<dbReference type="InterPro" id="IPR050991">
    <property type="entry name" value="ECM_Regulatory_Proteins"/>
</dbReference>
<dbReference type="PANTHER" id="PTHR46708">
    <property type="entry name" value="TENASCIN"/>
    <property type="match status" value="1"/>
</dbReference>
<feature type="domain" description="Fibronectin type-III" evidence="2">
    <location>
        <begin position="52"/>
        <end position="140"/>
    </location>
</feature>
<evidence type="ECO:0000259" key="2">
    <source>
        <dbReference type="PROSITE" id="PS50853"/>
    </source>
</evidence>
<dbReference type="Pfam" id="PF00041">
    <property type="entry name" value="fn3"/>
    <property type="match status" value="3"/>
</dbReference>
<protein>
    <recommendedName>
        <fullName evidence="2">Fibronectin type-III domain-containing protein</fullName>
    </recommendedName>
</protein>
<feature type="domain" description="Fibronectin type-III" evidence="2">
    <location>
        <begin position="143"/>
        <end position="230"/>
    </location>
</feature>
<evidence type="ECO:0000256" key="1">
    <source>
        <dbReference type="ARBA" id="ARBA00022737"/>
    </source>
</evidence>
<accession>A0A2A4GDP0</accession>
<reference evidence="3 4" key="1">
    <citation type="submission" date="2017-04" db="EMBL/GenBank/DDBJ databases">
        <title>A new member of the family Flavobacteriaceae isolated from ascidians.</title>
        <authorList>
            <person name="Chen L."/>
        </authorList>
    </citation>
    <scope>NUCLEOTIDE SEQUENCE [LARGE SCALE GENOMIC DNA]</scope>
    <source>
        <strain evidence="3 4">HQA918</strain>
    </source>
</reference>
<dbReference type="PANTHER" id="PTHR46708:SF2">
    <property type="entry name" value="FIBRONECTIN TYPE-III DOMAIN-CONTAINING PROTEIN"/>
    <property type="match status" value="1"/>
</dbReference>
<feature type="domain" description="Fibronectin type-III" evidence="2">
    <location>
        <begin position="236"/>
        <end position="328"/>
    </location>
</feature>
<dbReference type="CDD" id="cd00063">
    <property type="entry name" value="FN3"/>
    <property type="match status" value="4"/>
</dbReference>
<dbReference type="AlphaFoldDB" id="A0A2A4GDP0"/>
<dbReference type="InterPro" id="IPR003961">
    <property type="entry name" value="FN3_dom"/>
</dbReference>
<dbReference type="OrthoDB" id="1427361at2"/>
<dbReference type="InterPro" id="IPR036116">
    <property type="entry name" value="FN3_sf"/>
</dbReference>
<gene>
    <name evidence="3" type="ORF">B7P33_02045</name>
</gene>
<feature type="domain" description="Fibronectin type-III" evidence="2">
    <location>
        <begin position="330"/>
        <end position="421"/>
    </location>
</feature>
<keyword evidence="1" id="KW-0677">Repeat</keyword>
<dbReference type="EMBL" id="NBWU01000001">
    <property type="protein sequence ID" value="PCE66104.1"/>
    <property type="molecule type" value="Genomic_DNA"/>
</dbReference>
<keyword evidence="4" id="KW-1185">Reference proteome</keyword>
<proteinExistence type="predicted"/>
<dbReference type="SUPFAM" id="SSF49265">
    <property type="entry name" value="Fibronectin type III"/>
    <property type="match status" value="3"/>
</dbReference>
<dbReference type="InterPro" id="IPR013783">
    <property type="entry name" value="Ig-like_fold"/>
</dbReference>
<dbReference type="Gene3D" id="2.60.40.10">
    <property type="entry name" value="Immunoglobulins"/>
    <property type="match status" value="4"/>
</dbReference>
<dbReference type="PROSITE" id="PS50853">
    <property type="entry name" value="FN3"/>
    <property type="match status" value="4"/>
</dbReference>
<dbReference type="SMART" id="SM00060">
    <property type="entry name" value="FN3"/>
    <property type="match status" value="4"/>
</dbReference>
<dbReference type="Proteomes" id="UP000219559">
    <property type="component" value="Unassembled WGS sequence"/>
</dbReference>
<name>A0A2A4GDP0_9FLAO</name>
<comment type="caution">
    <text evidence="3">The sequence shown here is derived from an EMBL/GenBank/DDBJ whole genome shotgun (WGS) entry which is preliminary data.</text>
</comment>
<evidence type="ECO:0000313" key="3">
    <source>
        <dbReference type="EMBL" id="PCE66104.1"/>
    </source>
</evidence>
<organism evidence="3 4">
    <name type="scientific">Sediminicola luteus</name>
    <dbReference type="NCBI Taxonomy" id="319238"/>
    <lineage>
        <taxon>Bacteria</taxon>
        <taxon>Pseudomonadati</taxon>
        <taxon>Bacteroidota</taxon>
        <taxon>Flavobacteriia</taxon>
        <taxon>Flavobacteriales</taxon>
        <taxon>Flavobacteriaceae</taxon>
        <taxon>Sediminicola</taxon>
    </lineage>
</organism>
<evidence type="ECO:0000313" key="4">
    <source>
        <dbReference type="Proteomes" id="UP000219559"/>
    </source>
</evidence>
<sequence length="521" mass="57571">MVFSTDSGIIRSGNPRFLTNYQSIPYMKKILPLFVLIVAFSCSTTDDGAPSEPPEITIGEITEAYDEATISWTATSTNSGNLKYGIRLDGNYIASDISETSYTLTGLVPETQYKVEVTVTDGEGLSAKASESFTTLTPSGLTVPEITVSEVTNSGATVTWSASTTTDGSEVSYSIYLNNELVQANITGTEYVFDALDSFSNFVVKVLARSEYDVTTEQYANFSTLGTPPSSFTLEVKKDPGYDIHNLYDPYLLRVAWDTPEAPDGASFSYTIKLNDEIVQQYLTDTATSYVFNDLVEGETYTITVIADSINGTESESSVTFTTYVYPEFPEFEVRLADREHNSLKIDWDQESIEGGTDTVYSVWLDGERITPSYSFNYPIYPIKDLEPDTEYTVTIKAVTNVGFKGEIWGESELVVRTLPEYPAHPTLEITSATLYEQSSSSLARQFLIKFNGDLGSAQVTTIKIESEVLQNFFQNPSTVLTGQLDQATYDAIRYVGEGYVLLEENGTTYKVPFDISVIIN</sequence>